<protein>
    <recommendedName>
        <fullName evidence="8">Glutathione synthetase</fullName>
    </recommendedName>
</protein>
<dbReference type="InterPro" id="IPR006603">
    <property type="entry name" value="PQ-loop_rpt"/>
</dbReference>
<sequence>MQEIEYIGYAAGFLTTLAFLPQALKVFRSKKTRDISLLWALLMTFGVFLWFCYGYANHSLPMMIANGITFVLMLVILVFKLRFK</sequence>
<keyword evidence="4 5" id="KW-0472">Membrane</keyword>
<dbReference type="Gene3D" id="1.20.1280.290">
    <property type="match status" value="1"/>
</dbReference>
<comment type="subcellular location">
    <subcellularLocation>
        <location evidence="1">Membrane</location>
        <topology evidence="1">Multi-pass membrane protein</topology>
    </subcellularLocation>
</comment>
<dbReference type="Pfam" id="PF04193">
    <property type="entry name" value="PQ-loop"/>
    <property type="match status" value="1"/>
</dbReference>
<feature type="transmembrane region" description="Helical" evidence="5">
    <location>
        <begin position="6"/>
        <end position="24"/>
    </location>
</feature>
<feature type="transmembrane region" description="Helical" evidence="5">
    <location>
        <begin position="62"/>
        <end position="81"/>
    </location>
</feature>
<evidence type="ECO:0000256" key="3">
    <source>
        <dbReference type="ARBA" id="ARBA00022989"/>
    </source>
</evidence>
<evidence type="ECO:0000256" key="2">
    <source>
        <dbReference type="ARBA" id="ARBA00022692"/>
    </source>
</evidence>
<keyword evidence="7" id="KW-1185">Reference proteome</keyword>
<dbReference type="GO" id="GO:0051119">
    <property type="term" value="F:sugar transmembrane transporter activity"/>
    <property type="evidence" value="ECO:0007669"/>
    <property type="project" value="InterPro"/>
</dbReference>
<dbReference type="AlphaFoldDB" id="A0A317T8A4"/>
<feature type="transmembrane region" description="Helical" evidence="5">
    <location>
        <begin position="36"/>
        <end position="56"/>
    </location>
</feature>
<evidence type="ECO:0000256" key="5">
    <source>
        <dbReference type="SAM" id="Phobius"/>
    </source>
</evidence>
<keyword evidence="3 5" id="KW-1133">Transmembrane helix</keyword>
<keyword evidence="2 5" id="KW-0812">Transmembrane</keyword>
<gene>
    <name evidence="6" type="ORF">CR164_03755</name>
</gene>
<dbReference type="GO" id="GO:0016020">
    <property type="term" value="C:membrane"/>
    <property type="evidence" value="ECO:0007669"/>
    <property type="project" value="UniProtKB-SubCell"/>
</dbReference>
<proteinExistence type="predicted"/>
<accession>A0A317T8A4</accession>
<dbReference type="Proteomes" id="UP000246278">
    <property type="component" value="Unassembled WGS sequence"/>
</dbReference>
<dbReference type="InterPro" id="IPR047662">
    <property type="entry name" value="SemiSWEET"/>
</dbReference>
<dbReference type="NCBIfam" id="NF037968">
    <property type="entry name" value="SemiSWEET_2"/>
    <property type="match status" value="1"/>
</dbReference>
<evidence type="ECO:0000256" key="4">
    <source>
        <dbReference type="ARBA" id="ARBA00023136"/>
    </source>
</evidence>
<comment type="caution">
    <text evidence="6">The sequence shown here is derived from an EMBL/GenBank/DDBJ whole genome shotgun (WGS) entry which is preliminary data.</text>
</comment>
<dbReference type="OrthoDB" id="122062at2"/>
<evidence type="ECO:0000313" key="6">
    <source>
        <dbReference type="EMBL" id="PWW82979.1"/>
    </source>
</evidence>
<organism evidence="6 7">
    <name type="scientific">Prosthecochloris marina</name>
    <dbReference type="NCBI Taxonomy" id="2017681"/>
    <lineage>
        <taxon>Bacteria</taxon>
        <taxon>Pseudomonadati</taxon>
        <taxon>Chlorobiota</taxon>
        <taxon>Chlorobiia</taxon>
        <taxon>Chlorobiales</taxon>
        <taxon>Chlorobiaceae</taxon>
        <taxon>Prosthecochloris</taxon>
    </lineage>
</organism>
<dbReference type="EMBL" id="PDNZ01000002">
    <property type="protein sequence ID" value="PWW82979.1"/>
    <property type="molecule type" value="Genomic_DNA"/>
</dbReference>
<name>A0A317T8A4_9CHLB</name>
<evidence type="ECO:0008006" key="8">
    <source>
        <dbReference type="Google" id="ProtNLM"/>
    </source>
</evidence>
<evidence type="ECO:0000313" key="7">
    <source>
        <dbReference type="Proteomes" id="UP000246278"/>
    </source>
</evidence>
<reference evidence="7" key="1">
    <citation type="submission" date="2017-10" db="EMBL/GenBank/DDBJ databases">
        <authorList>
            <person name="Gaisin V.A."/>
            <person name="Rysina M.S."/>
            <person name="Grouzdev D.S."/>
        </authorList>
    </citation>
    <scope>NUCLEOTIDE SEQUENCE [LARGE SCALE GENOMIC DNA]</scope>
    <source>
        <strain evidence="7">V1</strain>
    </source>
</reference>
<evidence type="ECO:0000256" key="1">
    <source>
        <dbReference type="ARBA" id="ARBA00004141"/>
    </source>
</evidence>